<name>A0A0B6YH81_9EUPU</name>
<feature type="non-terminal residue" evidence="2">
    <location>
        <position position="73"/>
    </location>
</feature>
<feature type="compositionally biased region" description="Polar residues" evidence="1">
    <location>
        <begin position="1"/>
        <end position="10"/>
    </location>
</feature>
<dbReference type="EMBL" id="HACG01008030">
    <property type="protein sequence ID" value="CEK54895.1"/>
    <property type="molecule type" value="Transcribed_RNA"/>
</dbReference>
<accession>A0A0B6YH81</accession>
<evidence type="ECO:0000256" key="1">
    <source>
        <dbReference type="SAM" id="MobiDB-lite"/>
    </source>
</evidence>
<evidence type="ECO:0000313" key="2">
    <source>
        <dbReference type="EMBL" id="CEK54895.1"/>
    </source>
</evidence>
<sequence>LAIKTTTASYSGVAPAATRKHVDRSKTGLDSVSQRRSELATRPQSPVLISRSTQTDLPPVVHNFTLEEMPHPL</sequence>
<gene>
    <name evidence="2" type="primary">ORF23867</name>
</gene>
<dbReference type="AlphaFoldDB" id="A0A0B6YH81"/>
<organism evidence="2">
    <name type="scientific">Arion vulgaris</name>
    <dbReference type="NCBI Taxonomy" id="1028688"/>
    <lineage>
        <taxon>Eukaryota</taxon>
        <taxon>Metazoa</taxon>
        <taxon>Spiralia</taxon>
        <taxon>Lophotrochozoa</taxon>
        <taxon>Mollusca</taxon>
        <taxon>Gastropoda</taxon>
        <taxon>Heterobranchia</taxon>
        <taxon>Euthyneura</taxon>
        <taxon>Panpulmonata</taxon>
        <taxon>Eupulmonata</taxon>
        <taxon>Stylommatophora</taxon>
        <taxon>Helicina</taxon>
        <taxon>Arionoidea</taxon>
        <taxon>Arionidae</taxon>
        <taxon>Arion</taxon>
    </lineage>
</organism>
<feature type="region of interest" description="Disordered" evidence="1">
    <location>
        <begin position="1"/>
        <end position="54"/>
    </location>
</feature>
<reference evidence="2" key="1">
    <citation type="submission" date="2014-12" db="EMBL/GenBank/DDBJ databases">
        <title>Insight into the proteome of Arion vulgaris.</title>
        <authorList>
            <person name="Aradska J."/>
            <person name="Bulat T."/>
            <person name="Smidak R."/>
            <person name="Sarate P."/>
            <person name="Gangsoo J."/>
            <person name="Sialana F."/>
            <person name="Bilban M."/>
            <person name="Lubec G."/>
        </authorList>
    </citation>
    <scope>NUCLEOTIDE SEQUENCE</scope>
    <source>
        <tissue evidence="2">Skin</tissue>
    </source>
</reference>
<proteinExistence type="predicted"/>
<feature type="non-terminal residue" evidence="2">
    <location>
        <position position="1"/>
    </location>
</feature>
<protein>
    <submittedName>
        <fullName evidence="2">Uncharacterized protein</fullName>
    </submittedName>
</protein>